<evidence type="ECO:0000256" key="1">
    <source>
        <dbReference type="SAM" id="MobiDB-lite"/>
    </source>
</evidence>
<feature type="region of interest" description="Disordered" evidence="1">
    <location>
        <begin position="1"/>
        <end position="25"/>
    </location>
</feature>
<reference evidence="2 3" key="1">
    <citation type="journal article" date="2018" name="Sci. Rep.">
        <title>Genomic signatures of local adaptation to the degree of environmental predictability in rotifers.</title>
        <authorList>
            <person name="Franch-Gras L."/>
            <person name="Hahn C."/>
            <person name="Garcia-Roger E.M."/>
            <person name="Carmona M.J."/>
            <person name="Serra M."/>
            <person name="Gomez A."/>
        </authorList>
    </citation>
    <scope>NUCLEOTIDE SEQUENCE [LARGE SCALE GENOMIC DNA]</scope>
    <source>
        <strain evidence="2">HYR1</strain>
    </source>
</reference>
<dbReference type="Proteomes" id="UP000276133">
    <property type="component" value="Unassembled WGS sequence"/>
</dbReference>
<keyword evidence="3" id="KW-1185">Reference proteome</keyword>
<feature type="compositionally biased region" description="Acidic residues" evidence="1">
    <location>
        <begin position="8"/>
        <end position="18"/>
    </location>
</feature>
<dbReference type="EMBL" id="REGN01001707">
    <property type="protein sequence ID" value="RNA33050.1"/>
    <property type="molecule type" value="Genomic_DNA"/>
</dbReference>
<organism evidence="2 3">
    <name type="scientific">Brachionus plicatilis</name>
    <name type="common">Marine rotifer</name>
    <name type="synonym">Brachionus muelleri</name>
    <dbReference type="NCBI Taxonomy" id="10195"/>
    <lineage>
        <taxon>Eukaryota</taxon>
        <taxon>Metazoa</taxon>
        <taxon>Spiralia</taxon>
        <taxon>Gnathifera</taxon>
        <taxon>Rotifera</taxon>
        <taxon>Eurotatoria</taxon>
        <taxon>Monogononta</taxon>
        <taxon>Pseudotrocha</taxon>
        <taxon>Ploima</taxon>
        <taxon>Brachionidae</taxon>
        <taxon>Brachionus</taxon>
    </lineage>
</organism>
<sequence>MRPLSEVVEVEEDEDGDEEREKVSSREGLGGLEIGIKFLEQLDSMDSEDLKPVSFFEVFNQNVYVTHTLSTHLLDDQLVFKSYI</sequence>
<evidence type="ECO:0000313" key="2">
    <source>
        <dbReference type="EMBL" id="RNA33050.1"/>
    </source>
</evidence>
<gene>
    <name evidence="2" type="ORF">BpHYR1_008434</name>
</gene>
<proteinExistence type="predicted"/>
<dbReference type="AlphaFoldDB" id="A0A3M7SC14"/>
<comment type="caution">
    <text evidence="2">The sequence shown here is derived from an EMBL/GenBank/DDBJ whole genome shotgun (WGS) entry which is preliminary data.</text>
</comment>
<protein>
    <submittedName>
        <fullName evidence="2">Uncharacterized protein</fullName>
    </submittedName>
</protein>
<accession>A0A3M7SC14</accession>
<name>A0A3M7SC14_BRAPC</name>
<evidence type="ECO:0000313" key="3">
    <source>
        <dbReference type="Proteomes" id="UP000276133"/>
    </source>
</evidence>